<keyword evidence="2" id="KW-0547">Nucleotide-binding</keyword>
<reference evidence="4" key="1">
    <citation type="journal article" date="2021" name="Open Biol.">
        <title>Shared evolutionary footprints suggest mitochondrial oxidative damage underlies multiple complex I losses in fungi.</title>
        <authorList>
            <person name="Schikora-Tamarit M.A."/>
            <person name="Marcet-Houben M."/>
            <person name="Nosek J."/>
            <person name="Gabaldon T."/>
        </authorList>
    </citation>
    <scope>NUCLEOTIDE SEQUENCE</scope>
    <source>
        <strain evidence="4">CBS6075</strain>
    </source>
</reference>
<reference evidence="4" key="2">
    <citation type="submission" date="2021-01" db="EMBL/GenBank/DDBJ databases">
        <authorList>
            <person name="Schikora-Tamarit M.A."/>
        </authorList>
    </citation>
    <scope>NUCLEOTIDE SEQUENCE</scope>
    <source>
        <strain evidence="4">CBS6075</strain>
    </source>
</reference>
<dbReference type="PANTHER" id="PTHR12169">
    <property type="entry name" value="ATPASE N2B"/>
    <property type="match status" value="1"/>
</dbReference>
<dbReference type="PANTHER" id="PTHR12169:SF2">
    <property type="entry name" value="AFG1P"/>
    <property type="match status" value="1"/>
</dbReference>
<protein>
    <recommendedName>
        <fullName evidence="6">ATPase</fullName>
    </recommendedName>
</protein>
<dbReference type="GO" id="GO:0005739">
    <property type="term" value="C:mitochondrion"/>
    <property type="evidence" value="ECO:0007669"/>
    <property type="project" value="TreeGrafter"/>
</dbReference>
<evidence type="ECO:0000313" key="4">
    <source>
        <dbReference type="EMBL" id="KAH3668284.1"/>
    </source>
</evidence>
<keyword evidence="5" id="KW-1185">Reference proteome</keyword>
<dbReference type="NCBIfam" id="NF040713">
    <property type="entry name" value="ZapE"/>
    <property type="match status" value="1"/>
</dbReference>
<dbReference type="Pfam" id="PF03969">
    <property type="entry name" value="AFG1_ATPase"/>
    <property type="match status" value="1"/>
</dbReference>
<comment type="caution">
    <text evidence="4">The sequence shown here is derived from an EMBL/GenBank/DDBJ whole genome shotgun (WGS) entry which is preliminary data.</text>
</comment>
<evidence type="ECO:0008006" key="6">
    <source>
        <dbReference type="Google" id="ProtNLM"/>
    </source>
</evidence>
<dbReference type="InterPro" id="IPR005654">
    <property type="entry name" value="ATPase_AFG1-like"/>
</dbReference>
<dbReference type="InterPro" id="IPR027417">
    <property type="entry name" value="P-loop_NTPase"/>
</dbReference>
<keyword evidence="3" id="KW-0067">ATP-binding</keyword>
<gene>
    <name evidence="4" type="ORF">OGAPHI_002038</name>
</gene>
<accession>A0A9P8T7A9</accession>
<dbReference type="EMBL" id="JAEUBE010000158">
    <property type="protein sequence ID" value="KAH3668284.1"/>
    <property type="molecule type" value="Genomic_DNA"/>
</dbReference>
<dbReference type="GO" id="GO:0005524">
    <property type="term" value="F:ATP binding"/>
    <property type="evidence" value="ECO:0007669"/>
    <property type="project" value="UniProtKB-KW"/>
</dbReference>
<dbReference type="AlphaFoldDB" id="A0A9P8T7A9"/>
<dbReference type="SUPFAM" id="SSF52540">
    <property type="entry name" value="P-loop containing nucleoside triphosphate hydrolases"/>
    <property type="match status" value="1"/>
</dbReference>
<evidence type="ECO:0000256" key="3">
    <source>
        <dbReference type="ARBA" id="ARBA00022840"/>
    </source>
</evidence>
<proteinExistence type="inferred from homology"/>
<dbReference type="Gene3D" id="3.40.50.300">
    <property type="entry name" value="P-loop containing nucleotide triphosphate hydrolases"/>
    <property type="match status" value="1"/>
</dbReference>
<dbReference type="Proteomes" id="UP000769157">
    <property type="component" value="Unassembled WGS sequence"/>
</dbReference>
<dbReference type="OrthoDB" id="548867at2759"/>
<evidence type="ECO:0000256" key="1">
    <source>
        <dbReference type="ARBA" id="ARBA00010322"/>
    </source>
</evidence>
<evidence type="ECO:0000313" key="5">
    <source>
        <dbReference type="Proteomes" id="UP000769157"/>
    </source>
</evidence>
<sequence length="594" mass="69885">MFHVLINSKTGNRCFHHTTRAFTAGSGLVMTDPYQIYRAAVASGTLQADVHQHRAALEFQKLYFRLRDYTPNDKELQINNLVRQLEERYTEKNTSLLYRAIGYRQFWGGKIPANERKDLVEVLTDEEEIYKISAPQGLLVNGEVGCGKSMLLNTFAESLPVKGKLRVHYNNFILWVYSEIHNIYERRKRQDQSNHSFLWLENEFLLLEVASKMVRNHHVLMLDEFMLPDLASAKIVKILFTYFFKLGGVLVATSNRLPEELYSTDFNKTQFHGFERILKMRCQVFDMNSDCDYRMLMADQKVDPYLVVKKDPQQQRVWEALIQGLMPQETQSTTFVSYGREIRVPKHHNGVAYFDFEQLCGDSYYGPGEYISLASRFHTLVVDNIPVLTTRRRSEARRFITLLDSLYEARCNVVLRMEVEPSGLFFPDMLQKEDTRSNNQQILEEEMFARTQLYLSNPYRPNVQSYEEGKNEFTQTTVETNFKDVGRFTGEDEMFAYKRAVSRIYEMTYGNQWRKNEWMGAQMLRPWEQRRDSEISEVMEQVYSAPPAQPAQPVQPESTAPVFNPHHFWSMGRWRNKSKWIKDEIAKRWIAEWK</sequence>
<dbReference type="FunFam" id="3.40.50.300:FF:002222">
    <property type="entry name" value="AFG1-family ATPase, variant"/>
    <property type="match status" value="1"/>
</dbReference>
<name>A0A9P8T7A9_9ASCO</name>
<dbReference type="GO" id="GO:0016887">
    <property type="term" value="F:ATP hydrolysis activity"/>
    <property type="evidence" value="ECO:0007669"/>
    <property type="project" value="InterPro"/>
</dbReference>
<comment type="similarity">
    <text evidence="1">Belongs to the AFG1 ATPase family.</text>
</comment>
<dbReference type="RefSeq" id="XP_046062698.1">
    <property type="nucleotide sequence ID" value="XM_046202865.1"/>
</dbReference>
<evidence type="ECO:0000256" key="2">
    <source>
        <dbReference type="ARBA" id="ARBA00022741"/>
    </source>
</evidence>
<dbReference type="GeneID" id="70234005"/>
<organism evidence="4 5">
    <name type="scientific">Ogataea philodendri</name>
    <dbReference type="NCBI Taxonomy" id="1378263"/>
    <lineage>
        <taxon>Eukaryota</taxon>
        <taxon>Fungi</taxon>
        <taxon>Dikarya</taxon>
        <taxon>Ascomycota</taxon>
        <taxon>Saccharomycotina</taxon>
        <taxon>Pichiomycetes</taxon>
        <taxon>Pichiales</taxon>
        <taxon>Pichiaceae</taxon>
        <taxon>Ogataea</taxon>
    </lineage>
</organism>